<gene>
    <name evidence="2" type="ORF">FPAR1323_LOCUS3075</name>
</gene>
<dbReference type="AlphaFoldDB" id="A0A7S2BB09"/>
<dbReference type="EMBL" id="HBGT01005627">
    <property type="protein sequence ID" value="CAD9391812.1"/>
    <property type="molecule type" value="Transcribed_RNA"/>
</dbReference>
<protein>
    <submittedName>
        <fullName evidence="2">Uncharacterized protein</fullName>
    </submittedName>
</protein>
<feature type="compositionally biased region" description="Gly residues" evidence="1">
    <location>
        <begin position="154"/>
        <end position="166"/>
    </location>
</feature>
<name>A0A7S2BB09_9STRA</name>
<feature type="compositionally biased region" description="Low complexity" evidence="1">
    <location>
        <begin position="143"/>
        <end position="153"/>
    </location>
</feature>
<evidence type="ECO:0000256" key="1">
    <source>
        <dbReference type="SAM" id="MobiDB-lite"/>
    </source>
</evidence>
<proteinExistence type="predicted"/>
<reference evidence="2" key="1">
    <citation type="submission" date="2021-01" db="EMBL/GenBank/DDBJ databases">
        <authorList>
            <person name="Corre E."/>
            <person name="Pelletier E."/>
            <person name="Niang G."/>
            <person name="Scheremetjew M."/>
            <person name="Finn R."/>
            <person name="Kale V."/>
            <person name="Holt S."/>
            <person name="Cochrane G."/>
            <person name="Meng A."/>
            <person name="Brown T."/>
            <person name="Cohen L."/>
        </authorList>
    </citation>
    <scope>NUCLEOTIDE SEQUENCE</scope>
    <source>
        <strain evidence="2">RCC1693</strain>
    </source>
</reference>
<organism evidence="2">
    <name type="scientific">Florenciella parvula</name>
    <dbReference type="NCBI Taxonomy" id="236787"/>
    <lineage>
        <taxon>Eukaryota</taxon>
        <taxon>Sar</taxon>
        <taxon>Stramenopiles</taxon>
        <taxon>Ochrophyta</taxon>
        <taxon>Dictyochophyceae</taxon>
        <taxon>Florenciellales</taxon>
        <taxon>Florenciella</taxon>
    </lineage>
</organism>
<evidence type="ECO:0000313" key="2">
    <source>
        <dbReference type="EMBL" id="CAD9391812.1"/>
    </source>
</evidence>
<feature type="compositionally biased region" description="Low complexity" evidence="1">
    <location>
        <begin position="120"/>
        <end position="135"/>
    </location>
</feature>
<accession>A0A7S2BB09</accession>
<feature type="region of interest" description="Disordered" evidence="1">
    <location>
        <begin position="108"/>
        <end position="195"/>
    </location>
</feature>
<sequence length="195" mass="20555">MLQRYMHDDDKMCVALASLCEIYRAGRKLWPSRPEDAGKTVTLEISQVKATKIEDLSLPGEMREVWAAVLKNPTEGAVELFPATVVNELNEASTSYHILNFDEVGKAARNEKKKKGSRNTVTLKTVGGTTKAGGVAEKKTSEPSKSPKAMSSPKGGGGGEGGGSASGTGSEDRSLPRPSGIDSTSASVPPPPQAR</sequence>